<feature type="non-terminal residue" evidence="1">
    <location>
        <position position="1"/>
    </location>
</feature>
<protein>
    <submittedName>
        <fullName evidence="1">9408_t:CDS:1</fullName>
    </submittedName>
</protein>
<dbReference type="EMBL" id="CAJVPU010008682">
    <property type="protein sequence ID" value="CAG8586614.1"/>
    <property type="molecule type" value="Genomic_DNA"/>
</dbReference>
<accession>A0ACA9MG30</accession>
<name>A0ACA9MG30_9GLOM</name>
<reference evidence="1" key="1">
    <citation type="submission" date="2021-06" db="EMBL/GenBank/DDBJ databases">
        <authorList>
            <person name="Kallberg Y."/>
            <person name="Tangrot J."/>
            <person name="Rosling A."/>
        </authorList>
    </citation>
    <scope>NUCLEOTIDE SEQUENCE</scope>
    <source>
        <strain evidence="1">IL203A</strain>
    </source>
</reference>
<organism evidence="1 2">
    <name type="scientific">Dentiscutata heterogama</name>
    <dbReference type="NCBI Taxonomy" id="1316150"/>
    <lineage>
        <taxon>Eukaryota</taxon>
        <taxon>Fungi</taxon>
        <taxon>Fungi incertae sedis</taxon>
        <taxon>Mucoromycota</taxon>
        <taxon>Glomeromycotina</taxon>
        <taxon>Glomeromycetes</taxon>
        <taxon>Diversisporales</taxon>
        <taxon>Gigasporaceae</taxon>
        <taxon>Dentiscutata</taxon>
    </lineage>
</organism>
<proteinExistence type="predicted"/>
<dbReference type="Proteomes" id="UP000789702">
    <property type="component" value="Unassembled WGS sequence"/>
</dbReference>
<comment type="caution">
    <text evidence="1">The sequence shown here is derived from an EMBL/GenBank/DDBJ whole genome shotgun (WGS) entry which is preliminary data.</text>
</comment>
<gene>
    <name evidence="1" type="ORF">DHETER_LOCUS6692</name>
</gene>
<evidence type="ECO:0000313" key="1">
    <source>
        <dbReference type="EMBL" id="CAG8586614.1"/>
    </source>
</evidence>
<keyword evidence="2" id="KW-1185">Reference proteome</keyword>
<sequence>ITLLQITTAELPKDFGKSHNSNKPNIPFGTMLKDKDSSATPTPTPTSLSLQPSTIEHSGNVISTMTMRVTTVHHSTTPNSTSKPSISDSGATMIGETLNREFWGIMVGVLLDDDGTFHTLVE</sequence>
<evidence type="ECO:0000313" key="2">
    <source>
        <dbReference type="Proteomes" id="UP000789702"/>
    </source>
</evidence>